<feature type="region of interest" description="Disordered" evidence="1">
    <location>
        <begin position="147"/>
        <end position="169"/>
    </location>
</feature>
<proteinExistence type="predicted"/>
<dbReference type="EMBL" id="MOMC01000002">
    <property type="protein sequence ID" value="ONH33837.1"/>
    <property type="molecule type" value="Genomic_DNA"/>
</dbReference>
<dbReference type="Proteomes" id="UP000188929">
    <property type="component" value="Unassembled WGS sequence"/>
</dbReference>
<feature type="region of interest" description="Disordered" evidence="1">
    <location>
        <begin position="46"/>
        <end position="65"/>
    </location>
</feature>
<comment type="caution">
    <text evidence="2">The sequence shown here is derived from an EMBL/GenBank/DDBJ whole genome shotgun (WGS) entry which is preliminary data.</text>
</comment>
<evidence type="ECO:0000256" key="1">
    <source>
        <dbReference type="SAM" id="MobiDB-lite"/>
    </source>
</evidence>
<accession>A0A1V2IL57</accession>
<protein>
    <submittedName>
        <fullName evidence="2">Uncharacterized protein</fullName>
    </submittedName>
</protein>
<evidence type="ECO:0000313" key="3">
    <source>
        <dbReference type="Proteomes" id="UP000188929"/>
    </source>
</evidence>
<name>A0A1V2IL57_9ACTN</name>
<keyword evidence="3" id="KW-1185">Reference proteome</keyword>
<reference evidence="3" key="1">
    <citation type="submission" date="2016-10" db="EMBL/GenBank/DDBJ databases">
        <title>Frankia sp. NRRL B-16386 Genome sequencing.</title>
        <authorList>
            <person name="Ghodhbane-Gtari F."/>
            <person name="Swanson E."/>
            <person name="Gueddou A."/>
            <person name="Hezbri K."/>
            <person name="Ktari K."/>
            <person name="Nouioui I."/>
            <person name="Morris K."/>
            <person name="Simpson S."/>
            <person name="Abebe-Akele F."/>
            <person name="Thomas K."/>
            <person name="Gtari M."/>
            <person name="Tisa L.S."/>
        </authorList>
    </citation>
    <scope>NUCLEOTIDE SEQUENCE [LARGE SCALE GENOMIC DNA]</scope>
    <source>
        <strain evidence="3">NRRL B-16386</strain>
    </source>
</reference>
<dbReference type="AlphaFoldDB" id="A0A1V2IL57"/>
<sequence>MLGADLTGAVGLAALIDGGIDAVYVGSPTPAAGALLAERSLASRRVGGRDDDLGEPAPRTPEDEATAGVLPVVSRVGTRDEPGRGFEISVDGRSLGSWDAVVVTGSTVAAVATVIGVDVPWYGGVFHPRADGVYLVGSLGGTGAALTEPAGAPTRRAAEDDETPGPDPGRQLAWAQASWVGEHLRGRYLLPAYQAMLDHPGLRRVGLRRRGLGGYRRALDRELRAGRARAAAAGYPLPLPAAAAAAAARARARGQASP</sequence>
<organism evidence="2 3">
    <name type="scientific">Pseudofrankia asymbiotica</name>
    <dbReference type="NCBI Taxonomy" id="1834516"/>
    <lineage>
        <taxon>Bacteria</taxon>
        <taxon>Bacillati</taxon>
        <taxon>Actinomycetota</taxon>
        <taxon>Actinomycetes</taxon>
        <taxon>Frankiales</taxon>
        <taxon>Frankiaceae</taxon>
        <taxon>Pseudofrankia</taxon>
    </lineage>
</organism>
<dbReference type="STRING" id="1834516.BL253_00530"/>
<gene>
    <name evidence="2" type="ORF">BL253_00530</name>
</gene>
<evidence type="ECO:0000313" key="2">
    <source>
        <dbReference type="EMBL" id="ONH33837.1"/>
    </source>
</evidence>